<dbReference type="AlphaFoldDB" id="A0A2R4P0P6"/>
<sequence length="44" mass="5337">MSAFIKFDIRDELRLNLYEGLNLMNHKNLLIFKCLLAENFKFIF</sequence>
<organism evidence="1 2">
    <name type="scientific">Campylobacter concisus</name>
    <dbReference type="NCBI Taxonomy" id="199"/>
    <lineage>
        <taxon>Bacteria</taxon>
        <taxon>Pseudomonadati</taxon>
        <taxon>Campylobacterota</taxon>
        <taxon>Epsilonproteobacteria</taxon>
        <taxon>Campylobacterales</taxon>
        <taxon>Campylobacteraceae</taxon>
        <taxon>Campylobacter</taxon>
    </lineage>
</organism>
<gene>
    <name evidence="1" type="ORF">CCS77_1182</name>
</gene>
<dbReference type="Proteomes" id="UP000241854">
    <property type="component" value="Chromosome"/>
</dbReference>
<accession>A0A2R4P0P6</accession>
<evidence type="ECO:0000313" key="2">
    <source>
        <dbReference type="Proteomes" id="UP000241854"/>
    </source>
</evidence>
<protein>
    <submittedName>
        <fullName evidence="1">Uncharacterized protein</fullName>
    </submittedName>
</protein>
<dbReference type="EMBL" id="CP021642">
    <property type="protein sequence ID" value="AVX44243.1"/>
    <property type="molecule type" value="Genomic_DNA"/>
</dbReference>
<name>A0A2R4P0P6_9BACT</name>
<proteinExistence type="predicted"/>
<evidence type="ECO:0000313" key="1">
    <source>
        <dbReference type="EMBL" id="AVX44243.1"/>
    </source>
</evidence>
<reference evidence="1 2" key="1">
    <citation type="journal article" date="2018" name="Emerg. Microbes Infect.">
        <title>Genomic analysis of oral Campylobacter concisus strains identified a potential bacterial molecular marker associated with active Crohn's disease.</title>
        <authorList>
            <person name="Liu F."/>
            <person name="Ma R."/>
            <person name="Tay C.Y.A."/>
            <person name="Octavia S."/>
            <person name="Lan R."/>
            <person name="Chung H.K.L."/>
            <person name="Riordan S.M."/>
            <person name="Grimm M.C."/>
            <person name="Leong R.W."/>
            <person name="Tanaka M.M."/>
            <person name="Connor S."/>
            <person name="Zhang L."/>
        </authorList>
    </citation>
    <scope>NUCLEOTIDE SEQUENCE [LARGE SCALE GENOMIC DNA]</scope>
    <source>
        <strain evidence="1 2">P2CDO4</strain>
    </source>
</reference>